<protein>
    <recommendedName>
        <fullName evidence="5">NADH dehydrogenase [ubiquinone] 1 beta subcomplex subunit 9</fullName>
    </recommendedName>
    <alternativeName>
        <fullName evidence="14">Complex I-B22</fullName>
    </alternativeName>
    <alternativeName>
        <fullName evidence="15">NADH-ubiquinone oxidoreductase B22 subunit</fullName>
    </alternativeName>
</protein>
<keyword evidence="9" id="KW-0999">Mitochondrion inner membrane</keyword>
<keyword evidence="12" id="KW-0496">Mitochondrion</keyword>
<evidence type="ECO:0000256" key="7">
    <source>
        <dbReference type="ARBA" id="ARBA00022553"/>
    </source>
</evidence>
<dbReference type="InterPro" id="IPR008011">
    <property type="entry name" value="Complex1_LYR_dom"/>
</dbReference>
<organism evidence="17 18">
    <name type="scientific">Ambispora leptoticha</name>
    <dbReference type="NCBI Taxonomy" id="144679"/>
    <lineage>
        <taxon>Eukaryota</taxon>
        <taxon>Fungi</taxon>
        <taxon>Fungi incertae sedis</taxon>
        <taxon>Mucoromycota</taxon>
        <taxon>Glomeromycotina</taxon>
        <taxon>Glomeromycetes</taxon>
        <taxon>Archaeosporales</taxon>
        <taxon>Ambisporaceae</taxon>
        <taxon>Ambispora</taxon>
    </lineage>
</organism>
<dbReference type="AlphaFoldDB" id="A0A9N8YQL1"/>
<evidence type="ECO:0000256" key="8">
    <source>
        <dbReference type="ARBA" id="ARBA00022660"/>
    </source>
</evidence>
<evidence type="ECO:0000256" key="6">
    <source>
        <dbReference type="ARBA" id="ARBA00022448"/>
    </source>
</evidence>
<evidence type="ECO:0000256" key="11">
    <source>
        <dbReference type="ARBA" id="ARBA00022990"/>
    </source>
</evidence>
<evidence type="ECO:0000256" key="5">
    <source>
        <dbReference type="ARBA" id="ARBA00018684"/>
    </source>
</evidence>
<feature type="domain" description="Complex 1 LYR protein" evidence="16">
    <location>
        <begin position="17"/>
        <end position="73"/>
    </location>
</feature>
<comment type="function">
    <text evidence="1">Accessory subunit of the mitochondrial membrane respiratory chain NADH dehydrogenase (Complex I), that is believed to be not involved in catalysis. Complex I functions in the transfer of electrons from NADH to the respiratory chain. The immediate electron acceptor for the enzyme is believed to be ubiquinone.</text>
</comment>
<evidence type="ECO:0000256" key="13">
    <source>
        <dbReference type="ARBA" id="ARBA00023136"/>
    </source>
</evidence>
<evidence type="ECO:0000259" key="16">
    <source>
        <dbReference type="Pfam" id="PF05347"/>
    </source>
</evidence>
<dbReference type="OrthoDB" id="13598at2759"/>
<evidence type="ECO:0000256" key="1">
    <source>
        <dbReference type="ARBA" id="ARBA00002920"/>
    </source>
</evidence>
<sequence>MSATNFAKYPVTHQQYVKQLYRRSLKLSLDWYGFRNIWRQKALEIRERFEANRSVTSSYELKRILEEAEEELEHYRHPEPYKFPTAPGGSKYERNLPPPIVPYIKKFIIH</sequence>
<dbReference type="PANTHER" id="PTHR12868">
    <property type="entry name" value="NADH-UBIQUINONE OXIDOREDUCTASE B22 SUBUNIT"/>
    <property type="match status" value="1"/>
</dbReference>
<comment type="subcellular location">
    <subcellularLocation>
        <location evidence="2">Mitochondrion inner membrane</location>
        <topology evidence="2">Peripheral membrane protein</topology>
        <orientation evidence="2">Matrix side</orientation>
    </subcellularLocation>
</comment>
<gene>
    <name evidence="17" type="ORF">ALEPTO_LOCUS259</name>
</gene>
<dbReference type="PANTHER" id="PTHR12868:SF0">
    <property type="entry name" value="NADH DEHYDROGENASE [UBIQUINONE] 1 BETA SUBCOMPLEX SUBUNIT 9"/>
    <property type="match status" value="1"/>
</dbReference>
<keyword evidence="13" id="KW-0472">Membrane</keyword>
<keyword evidence="10" id="KW-0249">Electron transport</keyword>
<dbReference type="CDD" id="cd20263">
    <property type="entry name" value="Complex1_LYR_NDUFB9_LYRM3"/>
    <property type="match status" value="1"/>
</dbReference>
<evidence type="ECO:0000256" key="10">
    <source>
        <dbReference type="ARBA" id="ARBA00022982"/>
    </source>
</evidence>
<comment type="subunit">
    <text evidence="4">Mammalian complex I is composed of 45 different subunits.</text>
</comment>
<dbReference type="Proteomes" id="UP000789508">
    <property type="component" value="Unassembled WGS sequence"/>
</dbReference>
<evidence type="ECO:0000313" key="17">
    <source>
        <dbReference type="EMBL" id="CAG8440397.1"/>
    </source>
</evidence>
<name>A0A9N8YQL1_9GLOM</name>
<accession>A0A9N8YQL1</accession>
<dbReference type="GO" id="GO:0005743">
    <property type="term" value="C:mitochondrial inner membrane"/>
    <property type="evidence" value="ECO:0007669"/>
    <property type="project" value="UniProtKB-SubCell"/>
</dbReference>
<keyword evidence="11" id="KW-0007">Acetylation</keyword>
<dbReference type="EMBL" id="CAJVPS010000013">
    <property type="protein sequence ID" value="CAG8440397.1"/>
    <property type="molecule type" value="Genomic_DNA"/>
</dbReference>
<evidence type="ECO:0000256" key="15">
    <source>
        <dbReference type="ARBA" id="ARBA00032528"/>
    </source>
</evidence>
<comment type="caution">
    <text evidence="17">The sequence shown here is derived from an EMBL/GenBank/DDBJ whole genome shotgun (WGS) entry which is preliminary data.</text>
</comment>
<dbReference type="Pfam" id="PF05347">
    <property type="entry name" value="Complex1_LYR"/>
    <property type="match status" value="1"/>
</dbReference>
<evidence type="ECO:0000256" key="3">
    <source>
        <dbReference type="ARBA" id="ARBA00009508"/>
    </source>
</evidence>
<keyword evidence="6" id="KW-0813">Transport</keyword>
<reference evidence="17" key="1">
    <citation type="submission" date="2021-06" db="EMBL/GenBank/DDBJ databases">
        <authorList>
            <person name="Kallberg Y."/>
            <person name="Tangrot J."/>
            <person name="Rosling A."/>
        </authorList>
    </citation>
    <scope>NUCLEOTIDE SEQUENCE</scope>
    <source>
        <strain evidence="17">FL130A</strain>
    </source>
</reference>
<keyword evidence="18" id="KW-1185">Reference proteome</keyword>
<dbReference type="GO" id="GO:0006120">
    <property type="term" value="P:mitochondrial electron transport, NADH to ubiquinone"/>
    <property type="evidence" value="ECO:0007669"/>
    <property type="project" value="InterPro"/>
</dbReference>
<comment type="similarity">
    <text evidence="3">Belongs to the complex I LYR family.</text>
</comment>
<evidence type="ECO:0000256" key="14">
    <source>
        <dbReference type="ARBA" id="ARBA00030192"/>
    </source>
</evidence>
<evidence type="ECO:0000313" key="18">
    <source>
        <dbReference type="Proteomes" id="UP000789508"/>
    </source>
</evidence>
<evidence type="ECO:0000256" key="4">
    <source>
        <dbReference type="ARBA" id="ARBA00011790"/>
    </source>
</evidence>
<evidence type="ECO:0000256" key="9">
    <source>
        <dbReference type="ARBA" id="ARBA00022792"/>
    </source>
</evidence>
<evidence type="ECO:0000256" key="2">
    <source>
        <dbReference type="ARBA" id="ARBA00004443"/>
    </source>
</evidence>
<proteinExistence type="inferred from homology"/>
<evidence type="ECO:0000256" key="12">
    <source>
        <dbReference type="ARBA" id="ARBA00023128"/>
    </source>
</evidence>
<dbReference type="InterPro" id="IPR045292">
    <property type="entry name" value="Complex1_LYR_NDUFB9_LYRM3"/>
</dbReference>
<keyword evidence="8" id="KW-0679">Respiratory chain</keyword>
<dbReference type="InterPro" id="IPR033034">
    <property type="entry name" value="NDUFB9"/>
</dbReference>
<keyword evidence="7" id="KW-0597">Phosphoprotein</keyword>